<dbReference type="InterPro" id="IPR018326">
    <property type="entry name" value="Rad4_beta-hairpin_dom1"/>
</dbReference>
<dbReference type="SMART" id="SM01032">
    <property type="entry name" value="BHD_3"/>
    <property type="match status" value="1"/>
</dbReference>
<evidence type="ECO:0000256" key="2">
    <source>
        <dbReference type="ARBA" id="ARBA00009525"/>
    </source>
</evidence>
<dbReference type="GO" id="GO:0005737">
    <property type="term" value="C:cytoplasm"/>
    <property type="evidence" value="ECO:0007669"/>
    <property type="project" value="TreeGrafter"/>
</dbReference>
<dbReference type="InterPro" id="IPR018026">
    <property type="entry name" value="DNA_repair_Rad4-like"/>
</dbReference>
<name>A0AAE9WF10_9SCHI</name>
<protein>
    <submittedName>
        <fullName evidence="11">DNA repair protein Rhp41</fullName>
    </submittedName>
</protein>
<dbReference type="Gene3D" id="3.30.60.290">
    <property type="entry name" value="Rad4, beta-hairpin domain BHD2"/>
    <property type="match status" value="1"/>
</dbReference>
<evidence type="ECO:0000259" key="10">
    <source>
        <dbReference type="SMART" id="SM01032"/>
    </source>
</evidence>
<evidence type="ECO:0000313" key="12">
    <source>
        <dbReference type="Proteomes" id="UP001212411"/>
    </source>
</evidence>
<feature type="region of interest" description="Disordered" evidence="7">
    <location>
        <begin position="223"/>
        <end position="260"/>
    </location>
</feature>
<dbReference type="InterPro" id="IPR038765">
    <property type="entry name" value="Papain-like_cys_pep_sf"/>
</dbReference>
<evidence type="ECO:0000259" key="8">
    <source>
        <dbReference type="SMART" id="SM01030"/>
    </source>
</evidence>
<keyword evidence="12" id="KW-1185">Reference proteome</keyword>
<evidence type="ECO:0000259" key="9">
    <source>
        <dbReference type="SMART" id="SM01031"/>
    </source>
</evidence>
<evidence type="ECO:0000256" key="4">
    <source>
        <dbReference type="ARBA" id="ARBA00023125"/>
    </source>
</evidence>
<dbReference type="GO" id="GO:0071942">
    <property type="term" value="C:XPC complex"/>
    <property type="evidence" value="ECO:0007669"/>
    <property type="project" value="TreeGrafter"/>
</dbReference>
<dbReference type="NCBIfam" id="TIGR00605">
    <property type="entry name" value="rad4"/>
    <property type="match status" value="1"/>
</dbReference>
<keyword evidence="3" id="KW-0227">DNA damage</keyword>
<evidence type="ECO:0000256" key="3">
    <source>
        <dbReference type="ARBA" id="ARBA00022763"/>
    </source>
</evidence>
<dbReference type="SMART" id="SM01030">
    <property type="entry name" value="BHD_1"/>
    <property type="match status" value="1"/>
</dbReference>
<accession>A0AAE9WF10</accession>
<dbReference type="EMBL" id="CP115612">
    <property type="protein sequence ID" value="WBW74439.1"/>
    <property type="molecule type" value="Genomic_DNA"/>
</dbReference>
<keyword evidence="5" id="KW-0234">DNA repair</keyword>
<evidence type="ECO:0000313" key="11">
    <source>
        <dbReference type="EMBL" id="WBW74439.1"/>
    </source>
</evidence>
<keyword evidence="6" id="KW-0539">Nucleus</keyword>
<dbReference type="PANTHER" id="PTHR12135">
    <property type="entry name" value="DNA REPAIR PROTEIN XP-C / RAD4"/>
    <property type="match status" value="1"/>
</dbReference>
<dbReference type="Pfam" id="PF03835">
    <property type="entry name" value="Rad4"/>
    <property type="match status" value="1"/>
</dbReference>
<dbReference type="InterPro" id="IPR004583">
    <property type="entry name" value="DNA_repair_Rad4"/>
</dbReference>
<gene>
    <name evidence="11" type="primary">rhp41</name>
    <name evidence="11" type="ORF">SOMG_03765</name>
</gene>
<dbReference type="Gene3D" id="3.30.70.2460">
    <property type="entry name" value="Rad4, beta-hairpin domain BHD3"/>
    <property type="match status" value="1"/>
</dbReference>
<dbReference type="KEGG" id="som:SOMG_03765"/>
<dbReference type="Pfam" id="PF10405">
    <property type="entry name" value="BHD_3"/>
    <property type="match status" value="1"/>
</dbReference>
<dbReference type="GO" id="GO:0003684">
    <property type="term" value="F:damaged DNA binding"/>
    <property type="evidence" value="ECO:0007669"/>
    <property type="project" value="InterPro"/>
</dbReference>
<dbReference type="GeneID" id="80877243"/>
<evidence type="ECO:0000256" key="6">
    <source>
        <dbReference type="ARBA" id="ARBA00023242"/>
    </source>
</evidence>
<dbReference type="AlphaFoldDB" id="A0AAE9WF10"/>
<dbReference type="SUPFAM" id="SSF54001">
    <property type="entry name" value="Cysteine proteinases"/>
    <property type="match status" value="1"/>
</dbReference>
<dbReference type="Pfam" id="PF10403">
    <property type="entry name" value="BHD_1"/>
    <property type="match status" value="1"/>
</dbReference>
<dbReference type="GO" id="GO:0000111">
    <property type="term" value="C:nucleotide-excision repair factor 2 complex"/>
    <property type="evidence" value="ECO:0007669"/>
    <property type="project" value="TreeGrafter"/>
</dbReference>
<reference evidence="11 12" key="1">
    <citation type="journal article" date="2023" name="G3 (Bethesda)">
        <title>A high-quality reference genome for the fission yeast Schizosaccharomyces osmophilus.</title>
        <authorList>
            <person name="Jia G.S."/>
            <person name="Zhang W.C."/>
            <person name="Liang Y."/>
            <person name="Liu X.H."/>
            <person name="Rhind N."/>
            <person name="Pidoux A."/>
            <person name="Brysch-Herzberg M."/>
            <person name="Du L.L."/>
        </authorList>
    </citation>
    <scope>NUCLEOTIDE SEQUENCE [LARGE SCALE GENOMIC DNA]</scope>
    <source>
        <strain evidence="11 12">CBS 15793</strain>
    </source>
</reference>
<dbReference type="GO" id="GO:0006289">
    <property type="term" value="P:nucleotide-excision repair"/>
    <property type="evidence" value="ECO:0007669"/>
    <property type="project" value="InterPro"/>
</dbReference>
<dbReference type="RefSeq" id="XP_056038682.1">
    <property type="nucleotide sequence ID" value="XM_056182554.1"/>
</dbReference>
<sequence>MSYEESFSEDEEDWLDLDLGQPAAIKSQTLFEERPLDLNTEKNIHIDENVAQQKKPAKKITLKITAADRKIRLQIHQMHLLCLTYHLCIRNSWCNDKILKNLARLVPPGVKASLHCSSQKSQMIRNKSFLQALVVLTEIWKRQFKLIRNGLRKPWYGALQNDTLSYEPVSKEDFLRAAKSLEGDRDIGSQLFVSLLRCLDVPTRLVFSLQTLSFRFVGASAEGQSPQISTDSSPQDSLEYLFSPNASPADSTASKRRRTLKPSFSSSSVVRASPGFHQPQLIDSSKPVFWAEVFNTSMQKWVCIDPFGDASSVGKPSRFEPSTSDSLNQMTYVFAVDSGGYLKDVTRRYTSRYYRIMRNRLEIVPFGSDWLNMFLSKLKKPQDVYMDSDAIEDAELLRLEQAEGIPKNIQDLKDHPVFAIERHLRKNEVIEPKKSCGRISTNKGVELVYPRKYVKLVFSADRWYRKGRIVKPRVQPLKYVKDKTKGTIPLYGEDQTDLYTPKPVVADIVPKNTYGNIDLYTSNMLPYGAYHSTHAFAEKSAKLLEIDYARAVTSFDFHKRMSRPHYDGIVVSKKFKEALLQVAGGIEWMQEEENYKQDFKMGVQLWKRMLSGLRIRQRIMEEYG</sequence>
<feature type="domain" description="Rad4 beta-hairpin" evidence="10">
    <location>
        <begin position="509"/>
        <end position="583"/>
    </location>
</feature>
<dbReference type="PANTHER" id="PTHR12135:SF0">
    <property type="entry name" value="DNA REPAIR PROTEIN COMPLEMENTING XP-C CELLS"/>
    <property type="match status" value="1"/>
</dbReference>
<dbReference type="GO" id="GO:0006298">
    <property type="term" value="P:mismatch repair"/>
    <property type="evidence" value="ECO:0007669"/>
    <property type="project" value="TreeGrafter"/>
</dbReference>
<dbReference type="Gene3D" id="3.90.260.10">
    <property type="entry name" value="Transglutaminase-like"/>
    <property type="match status" value="1"/>
</dbReference>
<keyword evidence="4" id="KW-0238">DNA-binding</keyword>
<dbReference type="InterPro" id="IPR042488">
    <property type="entry name" value="Rad4_BHD3_sf"/>
</dbReference>
<dbReference type="InterPro" id="IPR018328">
    <property type="entry name" value="Rad4_beta-hairpin_dom3"/>
</dbReference>
<dbReference type="InterPro" id="IPR018325">
    <property type="entry name" value="Rad4/PNGase_transGLS-fold"/>
</dbReference>
<comment type="subcellular location">
    <subcellularLocation>
        <location evidence="1">Nucleus</location>
    </subcellularLocation>
</comment>
<proteinExistence type="inferred from homology"/>
<feature type="domain" description="Rad4 beta-hairpin" evidence="9">
    <location>
        <begin position="457"/>
        <end position="502"/>
    </location>
</feature>
<evidence type="ECO:0000256" key="1">
    <source>
        <dbReference type="ARBA" id="ARBA00004123"/>
    </source>
</evidence>
<feature type="domain" description="Rad4 beta-hairpin" evidence="8">
    <location>
        <begin position="401"/>
        <end position="455"/>
    </location>
</feature>
<evidence type="ECO:0000256" key="7">
    <source>
        <dbReference type="SAM" id="MobiDB-lite"/>
    </source>
</evidence>
<organism evidence="11 12">
    <name type="scientific">Schizosaccharomyces osmophilus</name>
    <dbReference type="NCBI Taxonomy" id="2545709"/>
    <lineage>
        <taxon>Eukaryota</taxon>
        <taxon>Fungi</taxon>
        <taxon>Dikarya</taxon>
        <taxon>Ascomycota</taxon>
        <taxon>Taphrinomycotina</taxon>
        <taxon>Schizosaccharomycetes</taxon>
        <taxon>Schizosaccharomycetales</taxon>
        <taxon>Schizosaccharomycetaceae</taxon>
        <taxon>Schizosaccharomyces</taxon>
    </lineage>
</organism>
<dbReference type="Pfam" id="PF10404">
    <property type="entry name" value="BHD_2"/>
    <property type="match status" value="1"/>
</dbReference>
<dbReference type="Gene3D" id="2.20.20.110">
    <property type="entry name" value="Rad4, beta-hairpin domain BHD1"/>
    <property type="match status" value="1"/>
</dbReference>
<dbReference type="InterPro" id="IPR018327">
    <property type="entry name" value="BHD_2"/>
</dbReference>
<dbReference type="InterPro" id="IPR036985">
    <property type="entry name" value="Transglutaminase-like_sf"/>
</dbReference>
<dbReference type="Proteomes" id="UP001212411">
    <property type="component" value="Chromosome 2"/>
</dbReference>
<comment type="similarity">
    <text evidence="2">Belongs to the XPC family.</text>
</comment>
<dbReference type="SMART" id="SM01031">
    <property type="entry name" value="BHD_2"/>
    <property type="match status" value="1"/>
</dbReference>
<dbReference type="GO" id="GO:0003697">
    <property type="term" value="F:single-stranded DNA binding"/>
    <property type="evidence" value="ECO:0007669"/>
    <property type="project" value="TreeGrafter"/>
</dbReference>
<feature type="compositionally biased region" description="Polar residues" evidence="7">
    <location>
        <begin position="223"/>
        <end position="236"/>
    </location>
</feature>
<evidence type="ECO:0000256" key="5">
    <source>
        <dbReference type="ARBA" id="ARBA00023204"/>
    </source>
</evidence>